<keyword evidence="2" id="KW-1185">Reference proteome</keyword>
<organism evidence="1 2">
    <name type="scientific">Neophaeococcomyces mojaviensis</name>
    <dbReference type="NCBI Taxonomy" id="3383035"/>
    <lineage>
        <taxon>Eukaryota</taxon>
        <taxon>Fungi</taxon>
        <taxon>Dikarya</taxon>
        <taxon>Ascomycota</taxon>
        <taxon>Pezizomycotina</taxon>
        <taxon>Eurotiomycetes</taxon>
        <taxon>Chaetothyriomycetidae</taxon>
        <taxon>Chaetothyriales</taxon>
        <taxon>Chaetothyriales incertae sedis</taxon>
        <taxon>Neophaeococcomyces</taxon>
    </lineage>
</organism>
<comment type="caution">
    <text evidence="1">The sequence shown here is derived from an EMBL/GenBank/DDBJ whole genome shotgun (WGS) entry which is preliminary data.</text>
</comment>
<reference evidence="1" key="1">
    <citation type="submission" date="2022-10" db="EMBL/GenBank/DDBJ databases">
        <title>Culturing micro-colonial fungi from biological soil crusts in the Mojave desert and describing Neophaeococcomyces mojavensis, and introducing the new genera and species Taxawa tesnikishii.</title>
        <authorList>
            <person name="Kurbessoian T."/>
            <person name="Stajich J.E."/>
        </authorList>
    </citation>
    <scope>NUCLEOTIDE SEQUENCE</scope>
    <source>
        <strain evidence="1">JES_112</strain>
    </source>
</reference>
<protein>
    <submittedName>
        <fullName evidence="1">Uncharacterized protein</fullName>
    </submittedName>
</protein>
<dbReference type="EMBL" id="JAPDRQ010000021">
    <property type="protein sequence ID" value="KAJ9661621.1"/>
    <property type="molecule type" value="Genomic_DNA"/>
</dbReference>
<name>A0ACC3AFS2_9EURO</name>
<gene>
    <name evidence="1" type="ORF">H2198_001797</name>
</gene>
<sequence length="575" mass="62638">MASKTQKTPPPAFPGPVSSSARARLARSDNALFPNNSSAQLVDISVPVPPRGYSHHTASDSTCSRNSNPFRTPKHTPHASDASSHIIFSPVSPLEEEQDRRLPTITIRPGTASQAANMSEPHKSVDLRQLDGKPYPGSSEEAEPKSRKVKVAQDMYAGDMPPGYDRQDYNGPLASKGAQPGPCHKCGGHKKDSSVAAPVVDVAERAPPAQRPAHNDCAKCGGKPRSTPPSSYPATVMAAVQPRSQAIPRPLPAIDSIAGPSSAAGGHRHKCNKCGRHKRPDSISTTGSSSQPQSPQQFGATIQHRSVPSIQTNGIPVDISIQPPTAITERAPTLPFSPASTIGERPLIQHEQRTKAKLSRGNSISSLFRSLSRRKKSEDQLPSQKLANSGEQSPKHIIDKISSAIRDGDNGYSALRPTDRVQRPASPFSFVDKPQEEHSFEMNDMRKSKQPEAPTPERRNSWDKADESTLFLDPDRPKFNRSQSTSTRLRTTYEQPVDETYLGVTPDQRPGVTRFKSLRSGVNRAANGLSRSASQISRSTSLRRLESVKKVPQFWYRDDMTIEGANGTEYVVNVY</sequence>
<evidence type="ECO:0000313" key="1">
    <source>
        <dbReference type="EMBL" id="KAJ9661621.1"/>
    </source>
</evidence>
<accession>A0ACC3AFS2</accession>
<dbReference type="Proteomes" id="UP001172386">
    <property type="component" value="Unassembled WGS sequence"/>
</dbReference>
<proteinExistence type="predicted"/>
<evidence type="ECO:0000313" key="2">
    <source>
        <dbReference type="Proteomes" id="UP001172386"/>
    </source>
</evidence>